<evidence type="ECO:0000313" key="1">
    <source>
        <dbReference type="EMBL" id="KAK7376567.1"/>
    </source>
</evidence>
<keyword evidence="2" id="KW-1185">Reference proteome</keyword>
<dbReference type="Proteomes" id="UP001386955">
    <property type="component" value="Unassembled WGS sequence"/>
</dbReference>
<protein>
    <recommendedName>
        <fullName evidence="3">Protein FAR1-RELATED SEQUENCE</fullName>
    </recommendedName>
</protein>
<sequence length="130" mass="15028">MDIVIMCFIWFPFSFVGCYGYCTLSKLCLRKDKVTLEFRVVSFVEDHNHALCPSNYVPLIYSFHGMSAANKAQVDSMHVQGIGTYHIMNYMMNQDEGHQSLQFNKNICSTALNMWNHFLPIDLQVMVEIC</sequence>
<evidence type="ECO:0000313" key="2">
    <source>
        <dbReference type="Proteomes" id="UP001386955"/>
    </source>
</evidence>
<proteinExistence type="predicted"/>
<dbReference type="AlphaFoldDB" id="A0AAN9NT76"/>
<name>A0AAN9NT76_PSOTE</name>
<gene>
    <name evidence="1" type="ORF">VNO78_34510</name>
</gene>
<comment type="caution">
    <text evidence="1">The sequence shown here is derived from an EMBL/GenBank/DDBJ whole genome shotgun (WGS) entry which is preliminary data.</text>
</comment>
<evidence type="ECO:0008006" key="3">
    <source>
        <dbReference type="Google" id="ProtNLM"/>
    </source>
</evidence>
<accession>A0AAN9NT76</accession>
<dbReference type="EMBL" id="JAYMYS010000022">
    <property type="protein sequence ID" value="KAK7376567.1"/>
    <property type="molecule type" value="Genomic_DNA"/>
</dbReference>
<organism evidence="1 2">
    <name type="scientific">Psophocarpus tetragonolobus</name>
    <name type="common">Winged bean</name>
    <name type="synonym">Dolichos tetragonolobus</name>
    <dbReference type="NCBI Taxonomy" id="3891"/>
    <lineage>
        <taxon>Eukaryota</taxon>
        <taxon>Viridiplantae</taxon>
        <taxon>Streptophyta</taxon>
        <taxon>Embryophyta</taxon>
        <taxon>Tracheophyta</taxon>
        <taxon>Spermatophyta</taxon>
        <taxon>Magnoliopsida</taxon>
        <taxon>eudicotyledons</taxon>
        <taxon>Gunneridae</taxon>
        <taxon>Pentapetalae</taxon>
        <taxon>rosids</taxon>
        <taxon>fabids</taxon>
        <taxon>Fabales</taxon>
        <taxon>Fabaceae</taxon>
        <taxon>Papilionoideae</taxon>
        <taxon>50 kb inversion clade</taxon>
        <taxon>NPAAA clade</taxon>
        <taxon>indigoferoid/millettioid clade</taxon>
        <taxon>Phaseoleae</taxon>
        <taxon>Psophocarpus</taxon>
    </lineage>
</organism>
<reference evidence="1 2" key="1">
    <citation type="submission" date="2024-01" db="EMBL/GenBank/DDBJ databases">
        <title>The genomes of 5 underutilized Papilionoideae crops provide insights into root nodulation and disease resistanc.</title>
        <authorList>
            <person name="Jiang F."/>
        </authorList>
    </citation>
    <scope>NUCLEOTIDE SEQUENCE [LARGE SCALE GENOMIC DNA]</scope>
    <source>
        <strain evidence="1">DUOXIRENSHENG_FW03</strain>
        <tissue evidence="1">Leaves</tissue>
    </source>
</reference>